<accession>A0A419QHC6</accession>
<dbReference type="InParanoid" id="A0A419QHC6"/>
<dbReference type="EMBL" id="NIRI02000005">
    <property type="protein sequence ID" value="KAG5454972.1"/>
    <property type="molecule type" value="Genomic_DNA"/>
</dbReference>
<reference evidence="1 2" key="2">
    <citation type="journal article" date="2021" name="Genomics">
        <title>High-quality reference genome for Clonorchis sinensis.</title>
        <authorList>
            <person name="Young N.D."/>
            <person name="Stroehlein A.J."/>
            <person name="Kinkar L."/>
            <person name="Wang T."/>
            <person name="Sohn W.M."/>
            <person name="Chang B.C.H."/>
            <person name="Kaur P."/>
            <person name="Weisz D."/>
            <person name="Dudchenko O."/>
            <person name="Aiden E.L."/>
            <person name="Korhonen P.K."/>
            <person name="Gasser R.B."/>
        </authorList>
    </citation>
    <scope>NUCLEOTIDE SEQUENCE [LARGE SCALE GENOMIC DNA]</scope>
    <source>
        <strain evidence="1">Cs-k2</strain>
    </source>
</reference>
<evidence type="ECO:0000313" key="2">
    <source>
        <dbReference type="Proteomes" id="UP000286415"/>
    </source>
</evidence>
<dbReference type="Proteomes" id="UP000286415">
    <property type="component" value="Unassembled WGS sequence"/>
</dbReference>
<protein>
    <submittedName>
        <fullName evidence="1">Uncharacterized protein</fullName>
    </submittedName>
</protein>
<name>A0A419QHC6_CLOSI</name>
<keyword evidence="2" id="KW-1185">Reference proteome</keyword>
<evidence type="ECO:0000313" key="1">
    <source>
        <dbReference type="EMBL" id="KAG5454972.1"/>
    </source>
</evidence>
<organism evidence="1 2">
    <name type="scientific">Clonorchis sinensis</name>
    <name type="common">Chinese liver fluke</name>
    <dbReference type="NCBI Taxonomy" id="79923"/>
    <lineage>
        <taxon>Eukaryota</taxon>
        <taxon>Metazoa</taxon>
        <taxon>Spiralia</taxon>
        <taxon>Lophotrochozoa</taxon>
        <taxon>Platyhelminthes</taxon>
        <taxon>Trematoda</taxon>
        <taxon>Digenea</taxon>
        <taxon>Opisthorchiida</taxon>
        <taxon>Opisthorchiata</taxon>
        <taxon>Opisthorchiidae</taxon>
        <taxon>Clonorchis</taxon>
    </lineage>
</organism>
<comment type="caution">
    <text evidence="1">The sequence shown here is derived from an EMBL/GenBank/DDBJ whole genome shotgun (WGS) entry which is preliminary data.</text>
</comment>
<proteinExistence type="predicted"/>
<dbReference type="AlphaFoldDB" id="A0A419QHC6"/>
<sequence length="300" mass="33192">MDDAISIIPVAVNGLAAQTERNRPDVALSWEYNNPCTASNFKVTVYKNDGTNLYSEIYTDKRIVVNNLPKCVAAFAEVIAQNVAGDGPASKTDEFTILTGITSSVHFRNSQGGSNTRSASRHEFPHCPCDSLNVDKVGFHRYTHLHTNSLLVAVVGFCGIDILFIFTQLSFERPFSCSGVLIPSTSAVHIQWPCRDLNPGYLTCEASVLPLLHQRTLDASEFSRLNRRMCSHLSDVIVCSLWKCDGILNHTKGKHWTRVSLLLELISSAYPVAVPEFEPRTSDMRGERVTTTPPTHVGRI</sequence>
<gene>
    <name evidence="1" type="ORF">CSKR_105909</name>
</gene>
<reference evidence="1 2" key="1">
    <citation type="journal article" date="2018" name="Biotechnol. Adv.">
        <title>Improved genomic resources and new bioinformatic workflow for the carcinogenic parasite Clonorchis sinensis: Biotechnological implications.</title>
        <authorList>
            <person name="Wang D."/>
            <person name="Korhonen P.K."/>
            <person name="Gasser R.B."/>
            <person name="Young N.D."/>
        </authorList>
    </citation>
    <scope>NUCLEOTIDE SEQUENCE [LARGE SCALE GENOMIC DNA]</scope>
    <source>
        <strain evidence="1">Cs-k2</strain>
    </source>
</reference>